<keyword evidence="2" id="KW-1185">Reference proteome</keyword>
<dbReference type="AlphaFoldDB" id="A0AAV7I713"/>
<evidence type="ECO:0000313" key="2">
    <source>
        <dbReference type="Proteomes" id="UP000826195"/>
    </source>
</evidence>
<name>A0AAV7I713_COTGL</name>
<protein>
    <submittedName>
        <fullName evidence="1">Uncharacterized protein</fullName>
    </submittedName>
</protein>
<comment type="caution">
    <text evidence="1">The sequence shown here is derived from an EMBL/GenBank/DDBJ whole genome shotgun (WGS) entry which is preliminary data.</text>
</comment>
<proteinExistence type="predicted"/>
<reference evidence="1 2" key="1">
    <citation type="journal article" date="2021" name="J. Hered.">
        <title>A chromosome-level genome assembly of the parasitoid wasp, Cotesia glomerata (Hymenoptera: Braconidae).</title>
        <authorList>
            <person name="Pinto B.J."/>
            <person name="Weis J.J."/>
            <person name="Gamble T."/>
            <person name="Ode P.J."/>
            <person name="Paul R."/>
            <person name="Zaspel J.M."/>
        </authorList>
    </citation>
    <scope>NUCLEOTIDE SEQUENCE [LARGE SCALE GENOMIC DNA]</scope>
    <source>
        <strain evidence="1">CgM1</strain>
    </source>
</reference>
<accession>A0AAV7I713</accession>
<sequence length="81" mass="9016">MENILGKDGNGVRRLVDMLDAGCWIGIGIDMIGLRFVAAGNSLHLASYIEEYRGVWTADHTEPRTIITQCLKLRVSTTIRL</sequence>
<organism evidence="1 2">
    <name type="scientific">Cotesia glomerata</name>
    <name type="common">Lepidopteran parasitic wasp</name>
    <name type="synonym">Apanteles glomeratus</name>
    <dbReference type="NCBI Taxonomy" id="32391"/>
    <lineage>
        <taxon>Eukaryota</taxon>
        <taxon>Metazoa</taxon>
        <taxon>Ecdysozoa</taxon>
        <taxon>Arthropoda</taxon>
        <taxon>Hexapoda</taxon>
        <taxon>Insecta</taxon>
        <taxon>Pterygota</taxon>
        <taxon>Neoptera</taxon>
        <taxon>Endopterygota</taxon>
        <taxon>Hymenoptera</taxon>
        <taxon>Apocrita</taxon>
        <taxon>Ichneumonoidea</taxon>
        <taxon>Braconidae</taxon>
        <taxon>Microgastrinae</taxon>
        <taxon>Cotesia</taxon>
    </lineage>
</organism>
<dbReference type="Proteomes" id="UP000826195">
    <property type="component" value="Unassembled WGS sequence"/>
</dbReference>
<gene>
    <name evidence="1" type="ORF">KQX54_005196</name>
</gene>
<evidence type="ECO:0000313" key="1">
    <source>
        <dbReference type="EMBL" id="KAH0545972.1"/>
    </source>
</evidence>
<dbReference type="EMBL" id="JAHXZJ010002237">
    <property type="protein sequence ID" value="KAH0545972.1"/>
    <property type="molecule type" value="Genomic_DNA"/>
</dbReference>